<sequence>MDQLQSPERSAPVISFIKPEERTNFCLAMNQRLDRLYQLGVLGVRMRVGEDGLTTYDGIPDEAPEGALRALEDHSSSSGKLMWLGGSYRMMILQMGRVPASKVHDELNLARLKCMEDLKLIKELHEDSLIPTFIRHLEESYTFVGYLQAMARIIKCEKRPWSVMSAPGWWKRNKKHL</sequence>
<organism evidence="1 2">
    <name type="scientific">Fusarium gaditjirri</name>
    <dbReference type="NCBI Taxonomy" id="282569"/>
    <lineage>
        <taxon>Eukaryota</taxon>
        <taxon>Fungi</taxon>
        <taxon>Dikarya</taxon>
        <taxon>Ascomycota</taxon>
        <taxon>Pezizomycotina</taxon>
        <taxon>Sordariomycetes</taxon>
        <taxon>Hypocreomycetidae</taxon>
        <taxon>Hypocreales</taxon>
        <taxon>Nectriaceae</taxon>
        <taxon>Fusarium</taxon>
        <taxon>Fusarium nisikadoi species complex</taxon>
    </lineage>
</organism>
<dbReference type="OrthoDB" id="4991401at2759"/>
<accession>A0A8H4WT94</accession>
<dbReference type="AlphaFoldDB" id="A0A8H4WT94"/>
<reference evidence="1" key="1">
    <citation type="journal article" date="2020" name="BMC Genomics">
        <title>Correction to: Identification and distribution of gene clusters required for synthesis of sphingolipid metabolism inhibitors in diverse species of the filamentous fungus Fusarium.</title>
        <authorList>
            <person name="Kim H.S."/>
            <person name="Lohmar J.M."/>
            <person name="Busman M."/>
            <person name="Brown D.W."/>
            <person name="Naumann T.A."/>
            <person name="Divon H.H."/>
            <person name="Lysoe E."/>
            <person name="Uhlig S."/>
            <person name="Proctor R.H."/>
        </authorList>
    </citation>
    <scope>NUCLEOTIDE SEQUENCE</scope>
    <source>
        <strain evidence="1">NRRL 45417</strain>
    </source>
</reference>
<keyword evidence="2" id="KW-1185">Reference proteome</keyword>
<proteinExistence type="predicted"/>
<evidence type="ECO:0000313" key="1">
    <source>
        <dbReference type="EMBL" id="KAF4949186.1"/>
    </source>
</evidence>
<gene>
    <name evidence="1" type="ORF">FGADI_9103</name>
</gene>
<name>A0A8H4WT94_9HYPO</name>
<dbReference type="EMBL" id="JABFAI010000245">
    <property type="protein sequence ID" value="KAF4949186.1"/>
    <property type="molecule type" value="Genomic_DNA"/>
</dbReference>
<reference evidence="1" key="2">
    <citation type="submission" date="2020-05" db="EMBL/GenBank/DDBJ databases">
        <authorList>
            <person name="Kim H.-S."/>
            <person name="Proctor R.H."/>
            <person name="Brown D.W."/>
        </authorList>
    </citation>
    <scope>NUCLEOTIDE SEQUENCE</scope>
    <source>
        <strain evidence="1">NRRL 45417</strain>
    </source>
</reference>
<protein>
    <submittedName>
        <fullName evidence="1">Uncharacterized protein</fullName>
    </submittedName>
</protein>
<evidence type="ECO:0000313" key="2">
    <source>
        <dbReference type="Proteomes" id="UP000604273"/>
    </source>
</evidence>
<dbReference type="Proteomes" id="UP000604273">
    <property type="component" value="Unassembled WGS sequence"/>
</dbReference>
<comment type="caution">
    <text evidence="1">The sequence shown here is derived from an EMBL/GenBank/DDBJ whole genome shotgun (WGS) entry which is preliminary data.</text>
</comment>